<sequence>MYGNTPDAYKIWPANKKSWIHHSKKW</sequence>
<dbReference type="AlphaFoldDB" id="A0A2P2PK78"/>
<reference evidence="1" key="1">
    <citation type="submission" date="2018-02" db="EMBL/GenBank/DDBJ databases">
        <title>Rhizophora mucronata_Transcriptome.</title>
        <authorList>
            <person name="Meera S.P."/>
            <person name="Sreeshan A."/>
            <person name="Augustine A."/>
        </authorList>
    </citation>
    <scope>NUCLEOTIDE SEQUENCE</scope>
    <source>
        <tissue evidence="1">Leaf</tissue>
    </source>
</reference>
<evidence type="ECO:0000313" key="1">
    <source>
        <dbReference type="EMBL" id="MBX55081.1"/>
    </source>
</evidence>
<dbReference type="EMBL" id="GGEC01074597">
    <property type="protein sequence ID" value="MBX55081.1"/>
    <property type="molecule type" value="Transcribed_RNA"/>
</dbReference>
<proteinExistence type="predicted"/>
<protein>
    <submittedName>
        <fullName evidence="1">Uncharacterized protein</fullName>
    </submittedName>
</protein>
<organism evidence="1">
    <name type="scientific">Rhizophora mucronata</name>
    <name type="common">Asiatic mangrove</name>
    <dbReference type="NCBI Taxonomy" id="61149"/>
    <lineage>
        <taxon>Eukaryota</taxon>
        <taxon>Viridiplantae</taxon>
        <taxon>Streptophyta</taxon>
        <taxon>Embryophyta</taxon>
        <taxon>Tracheophyta</taxon>
        <taxon>Spermatophyta</taxon>
        <taxon>Magnoliopsida</taxon>
        <taxon>eudicotyledons</taxon>
        <taxon>Gunneridae</taxon>
        <taxon>Pentapetalae</taxon>
        <taxon>rosids</taxon>
        <taxon>fabids</taxon>
        <taxon>Malpighiales</taxon>
        <taxon>Rhizophoraceae</taxon>
        <taxon>Rhizophora</taxon>
    </lineage>
</organism>
<accession>A0A2P2PK78</accession>
<name>A0A2P2PK78_RHIMU</name>